<organism evidence="1">
    <name type="scientific">Timema tahoe</name>
    <dbReference type="NCBI Taxonomy" id="61484"/>
    <lineage>
        <taxon>Eukaryota</taxon>
        <taxon>Metazoa</taxon>
        <taxon>Ecdysozoa</taxon>
        <taxon>Arthropoda</taxon>
        <taxon>Hexapoda</taxon>
        <taxon>Insecta</taxon>
        <taxon>Pterygota</taxon>
        <taxon>Neoptera</taxon>
        <taxon>Polyneoptera</taxon>
        <taxon>Phasmatodea</taxon>
        <taxon>Timematodea</taxon>
        <taxon>Timematoidea</taxon>
        <taxon>Timematidae</taxon>
        <taxon>Timema</taxon>
    </lineage>
</organism>
<name>A0A7R9IUC3_9NEOP</name>
<sequence length="14" mass="1754">MKVLFQHSVKTWIH</sequence>
<accession>A0A7R9IUC3</accession>
<proteinExistence type="predicted"/>
<dbReference type="EMBL" id="OE021923">
    <property type="protein sequence ID" value="CAD7464726.1"/>
    <property type="molecule type" value="Genomic_DNA"/>
</dbReference>
<reference evidence="1" key="1">
    <citation type="submission" date="2020-11" db="EMBL/GenBank/DDBJ databases">
        <authorList>
            <person name="Tran Van P."/>
        </authorList>
    </citation>
    <scope>NUCLEOTIDE SEQUENCE</scope>
</reference>
<evidence type="ECO:0000313" key="1">
    <source>
        <dbReference type="EMBL" id="CAD7464726.1"/>
    </source>
</evidence>
<gene>
    <name evidence="1" type="ORF">TTEB3V08_LOCUS12603</name>
</gene>
<protein>
    <submittedName>
        <fullName evidence="1">Uncharacterized protein</fullName>
    </submittedName>
</protein>